<organism evidence="7 8">
    <name type="scientific">Dentipellis fragilis</name>
    <dbReference type="NCBI Taxonomy" id="205917"/>
    <lineage>
        <taxon>Eukaryota</taxon>
        <taxon>Fungi</taxon>
        <taxon>Dikarya</taxon>
        <taxon>Basidiomycota</taxon>
        <taxon>Agaricomycotina</taxon>
        <taxon>Agaricomycetes</taxon>
        <taxon>Russulales</taxon>
        <taxon>Hericiaceae</taxon>
        <taxon>Dentipellis</taxon>
    </lineage>
</organism>
<dbReference type="Pfam" id="PF08573">
    <property type="entry name" value="SAE2"/>
    <property type="match status" value="1"/>
</dbReference>
<keyword evidence="8" id="KW-1185">Reference proteome</keyword>
<keyword evidence="2" id="KW-0227">DNA damage</keyword>
<dbReference type="PANTHER" id="PTHR15107:SF0">
    <property type="entry name" value="DNA ENDONUCLEASE ACTIVATOR CTP1 C-TERMINAL DOMAIN-CONTAINING PROTEIN"/>
    <property type="match status" value="1"/>
</dbReference>
<evidence type="ECO:0000256" key="4">
    <source>
        <dbReference type="SAM" id="Coils"/>
    </source>
</evidence>
<comment type="subcellular location">
    <subcellularLocation>
        <location evidence="1">Nucleus</location>
    </subcellularLocation>
</comment>
<evidence type="ECO:0000256" key="1">
    <source>
        <dbReference type="ARBA" id="ARBA00004123"/>
    </source>
</evidence>
<protein>
    <recommendedName>
        <fullName evidence="6">DNA endonuclease activator Ctp1 C-terminal domain-containing protein</fullName>
    </recommendedName>
</protein>
<comment type="caution">
    <text evidence="7">The sequence shown here is derived from an EMBL/GenBank/DDBJ whole genome shotgun (WGS) entry which is preliminary data.</text>
</comment>
<dbReference type="Proteomes" id="UP000298327">
    <property type="component" value="Unassembled WGS sequence"/>
</dbReference>
<dbReference type="GO" id="GO:0005634">
    <property type="term" value="C:nucleus"/>
    <property type="evidence" value="ECO:0007669"/>
    <property type="project" value="UniProtKB-SubCell"/>
</dbReference>
<feature type="compositionally biased region" description="Low complexity" evidence="5">
    <location>
        <begin position="465"/>
        <end position="483"/>
    </location>
</feature>
<feature type="compositionally biased region" description="Polar residues" evidence="5">
    <location>
        <begin position="242"/>
        <end position="254"/>
    </location>
</feature>
<feature type="compositionally biased region" description="Low complexity" evidence="5">
    <location>
        <begin position="500"/>
        <end position="512"/>
    </location>
</feature>
<evidence type="ECO:0000313" key="8">
    <source>
        <dbReference type="Proteomes" id="UP000298327"/>
    </source>
</evidence>
<dbReference type="AlphaFoldDB" id="A0A4Y9XPS0"/>
<feature type="compositionally biased region" description="Polar residues" evidence="5">
    <location>
        <begin position="297"/>
        <end position="307"/>
    </location>
</feature>
<feature type="compositionally biased region" description="Low complexity" evidence="5">
    <location>
        <begin position="589"/>
        <end position="601"/>
    </location>
</feature>
<feature type="compositionally biased region" description="Basic residues" evidence="5">
    <location>
        <begin position="484"/>
        <end position="496"/>
    </location>
</feature>
<name>A0A4Y9XPS0_9AGAM</name>
<dbReference type="PANTHER" id="PTHR15107">
    <property type="entry name" value="RETINOBLASTOMA BINDING PROTEIN 8"/>
    <property type="match status" value="1"/>
</dbReference>
<evidence type="ECO:0000256" key="3">
    <source>
        <dbReference type="ARBA" id="ARBA00023242"/>
    </source>
</evidence>
<feature type="region of interest" description="Disordered" evidence="5">
    <location>
        <begin position="573"/>
        <end position="632"/>
    </location>
</feature>
<feature type="region of interest" description="Disordered" evidence="5">
    <location>
        <begin position="224"/>
        <end position="396"/>
    </location>
</feature>
<gene>
    <name evidence="7" type="ORF">EVG20_g11036</name>
</gene>
<feature type="region of interest" description="Disordered" evidence="5">
    <location>
        <begin position="447"/>
        <end position="518"/>
    </location>
</feature>
<feature type="compositionally biased region" description="Low complexity" evidence="5">
    <location>
        <begin position="137"/>
        <end position="163"/>
    </location>
</feature>
<feature type="domain" description="DNA endonuclease activator Ctp1 C-terminal" evidence="6">
    <location>
        <begin position="536"/>
        <end position="632"/>
    </location>
</feature>
<feature type="non-terminal residue" evidence="7">
    <location>
        <position position="632"/>
    </location>
</feature>
<dbReference type="InterPro" id="IPR033316">
    <property type="entry name" value="RBBP8-like"/>
</dbReference>
<feature type="coiled-coil region" evidence="4">
    <location>
        <begin position="9"/>
        <end position="43"/>
    </location>
</feature>
<feature type="region of interest" description="Disordered" evidence="5">
    <location>
        <begin position="133"/>
        <end position="164"/>
    </location>
</feature>
<evidence type="ECO:0000313" key="7">
    <source>
        <dbReference type="EMBL" id="TFY51357.1"/>
    </source>
</evidence>
<dbReference type="STRING" id="205917.A0A4Y9XPS0"/>
<keyword evidence="3" id="KW-0539">Nucleus</keyword>
<dbReference type="OrthoDB" id="5801062at2759"/>
<proteinExistence type="predicted"/>
<keyword evidence="4" id="KW-0175">Coiled coil</keyword>
<dbReference type="GO" id="GO:0010792">
    <property type="term" value="P:DNA double-strand break processing involved in repair via single-strand annealing"/>
    <property type="evidence" value="ECO:0007669"/>
    <property type="project" value="TreeGrafter"/>
</dbReference>
<dbReference type="EMBL" id="SEOQ01001539">
    <property type="protein sequence ID" value="TFY51357.1"/>
    <property type="molecule type" value="Genomic_DNA"/>
</dbReference>
<sequence>MPPIATGGIDDASGVQESFKQRLRALENQLVTLRTTNRTLEHRAFDALQRGQQLAHALGFDDIEQAERVVAEDPATWNRATVEYWKVRVGPLEKEVKGLREEAEKEKRVGKVRADELESAKEENVRLRKELERLRASTHASTNTSTNTSSDPTDPSTNAPSSDEIQTQLTDLQSRYDALVETHKAATSKYTTDLRKWRRFKLWIFEKHQDDKVRSMLRAIDGEKAATKKPSSKEATTPGAASASTKAQTLTTSMPPAPFTALPTPSTAPRTPRKARPLPASSSPSGENRTPLGKNVVNETRSASTTPSKRKGERHRLISMSPSNRRRIQEGDARARSPPASPSKRKRGQDTSLPFASPSKRRWNGSSSLPGTPSKRTHNEPEQAVDDESQTQEDPQALVFWPGLASAATRVQHLHVPASPRKRKAPHNDGDVSVQVEVKVEVKEEPLELSEFGMPSPQSVKRPKTTQSKAKSTSTGKNLYKATAKTKGKGKGKGRARASDPGPGTGAAAGDDTPTRSTINAHFEINPAANDGLPFQFDAVVRSKACRAQMEAGECECCRDYYAAVGPLPPRLQAPLWRSPSPSEDRDATSTSTSTSTSTAANAHAQEPAVREHRNAVSRHRAQWARGRTPPG</sequence>
<accession>A0A4Y9XPS0</accession>
<reference evidence="7 8" key="1">
    <citation type="submission" date="2019-02" db="EMBL/GenBank/DDBJ databases">
        <title>Genome sequencing of the rare red list fungi Dentipellis fragilis.</title>
        <authorList>
            <person name="Buettner E."/>
            <person name="Kellner H."/>
        </authorList>
    </citation>
    <scope>NUCLEOTIDE SEQUENCE [LARGE SCALE GENOMIC DNA]</scope>
    <source>
        <strain evidence="7 8">DSM 105465</strain>
    </source>
</reference>
<dbReference type="InterPro" id="IPR013882">
    <property type="entry name" value="Ctp1_C"/>
</dbReference>
<evidence type="ECO:0000256" key="2">
    <source>
        <dbReference type="ARBA" id="ARBA00022763"/>
    </source>
</evidence>
<evidence type="ECO:0000259" key="6">
    <source>
        <dbReference type="Pfam" id="PF08573"/>
    </source>
</evidence>
<dbReference type="GO" id="GO:0003684">
    <property type="term" value="F:damaged DNA binding"/>
    <property type="evidence" value="ECO:0007669"/>
    <property type="project" value="TreeGrafter"/>
</dbReference>
<evidence type="ECO:0000256" key="5">
    <source>
        <dbReference type="SAM" id="MobiDB-lite"/>
    </source>
</evidence>